<dbReference type="InterPro" id="IPR018200">
    <property type="entry name" value="USP_CS"/>
</dbReference>
<dbReference type="Pfam" id="PF00443">
    <property type="entry name" value="UCH"/>
    <property type="match status" value="1"/>
</dbReference>
<dbReference type="InterPro" id="IPR001394">
    <property type="entry name" value="Peptidase_C19_UCH"/>
</dbReference>
<feature type="compositionally biased region" description="Low complexity" evidence="1">
    <location>
        <begin position="379"/>
        <end position="388"/>
    </location>
</feature>
<name>A0ABN9VHN6_9DINO</name>
<dbReference type="PROSITE" id="PS50235">
    <property type="entry name" value="USP_3"/>
    <property type="match status" value="1"/>
</dbReference>
<feature type="non-terminal residue" evidence="3">
    <location>
        <position position="2251"/>
    </location>
</feature>
<evidence type="ECO:0000256" key="1">
    <source>
        <dbReference type="SAM" id="MobiDB-lite"/>
    </source>
</evidence>
<feature type="compositionally biased region" description="Basic and acidic residues" evidence="1">
    <location>
        <begin position="422"/>
        <end position="437"/>
    </location>
</feature>
<accession>A0ABN9VHN6</accession>
<feature type="region of interest" description="Disordered" evidence="1">
    <location>
        <begin position="1147"/>
        <end position="1190"/>
    </location>
</feature>
<reference evidence="3" key="1">
    <citation type="submission" date="2023-10" db="EMBL/GenBank/DDBJ databases">
        <authorList>
            <person name="Chen Y."/>
            <person name="Shah S."/>
            <person name="Dougan E. K."/>
            <person name="Thang M."/>
            <person name="Chan C."/>
        </authorList>
    </citation>
    <scope>NUCLEOTIDE SEQUENCE [LARGE SCALE GENOMIC DNA]</scope>
</reference>
<gene>
    <name evidence="3" type="ORF">PCOR1329_LOCUS57844</name>
</gene>
<feature type="region of interest" description="Disordered" evidence="1">
    <location>
        <begin position="302"/>
        <end position="456"/>
    </location>
</feature>
<evidence type="ECO:0000313" key="4">
    <source>
        <dbReference type="Proteomes" id="UP001189429"/>
    </source>
</evidence>
<dbReference type="Gene3D" id="3.90.70.10">
    <property type="entry name" value="Cysteine proteinases"/>
    <property type="match status" value="1"/>
</dbReference>
<organism evidence="3 4">
    <name type="scientific">Prorocentrum cordatum</name>
    <dbReference type="NCBI Taxonomy" id="2364126"/>
    <lineage>
        <taxon>Eukaryota</taxon>
        <taxon>Sar</taxon>
        <taxon>Alveolata</taxon>
        <taxon>Dinophyceae</taxon>
        <taxon>Prorocentrales</taxon>
        <taxon>Prorocentraceae</taxon>
        <taxon>Prorocentrum</taxon>
    </lineage>
</organism>
<feature type="region of interest" description="Disordered" evidence="1">
    <location>
        <begin position="1915"/>
        <end position="1934"/>
    </location>
</feature>
<feature type="domain" description="USP" evidence="2">
    <location>
        <begin position="4"/>
        <end position="291"/>
    </location>
</feature>
<proteinExistence type="predicted"/>
<dbReference type="InterPro" id="IPR028889">
    <property type="entry name" value="USP"/>
</dbReference>
<protein>
    <recommendedName>
        <fullName evidence="2">USP domain-containing protein</fullName>
    </recommendedName>
</protein>
<feature type="compositionally biased region" description="Gly residues" evidence="1">
    <location>
        <begin position="340"/>
        <end position="350"/>
    </location>
</feature>
<sequence>RPYPGLSNLYNTCYLNAPLQCLPHCPAARAALLGAEGEGEPLELRALATACARGVPPPAEHVGGAAPAPVRVDRWSPRAFVDAFLAKHFLFKLGRYADAGEALSFILEDAPGLASLFQTGYDEEVTMRPPAFVDGADDGDDALSPQDFFLDGGAQRLDMRELLRRGASMGGRLRSKPELLAVHVPRGDGTALYLGGCDIAPYWGELPEVALRAGEEDVACRLRAYVQYIQPEGSEAVPSHVLNDPRGHFVAHFEEDGSWYTADDLGDRPRVVQWAPGTEHNIPCMIFLEKVGSRAARAEACPWPPGPVVDGAEGAGGDGDGDADGKDSPGLGGAPDMDEGGGAGDVGGLGARKRPAASARSGAPPKKRLRLRGKQSVAGRQQSRAGRQQSRDGRQQERQQSRAGRQQERQQSRAGRQQNRGGRQDQKRGCKPEEVLRQGRKPKSKGDNADGPRQGLQAACDARRECGDLFLLLHLLEPLAATDDLLKHYPDFFVYAGDDCANRWATFLRAPDRPDKLAGRLRVALGVTENEISDAERRLESGEWLMHHVAELLDERLNSAHSAHSVAAAVRLAVGDGPGAQGDGNPLRAHLADAWQRRPCNRGPPRHSAMPARLRDRSEWFQCPAPALHYACRMCEAEFPDREAFKARQGRVHGGQRWYQSQYVARCELEPYQPSPTEERQVSGGGELRPAPGDVPLALALPAPAIRASRALGVGRCSPPSLQVVARFHISQCCAAVDPVDEPFVPKPELEVQKQLLHAEIVGRIIGKIGQGGPAEEISLQAAGAAESAARAQAACQARGPRAFQACVCCAMQQWSENLHSEYLVGDKCTIKNRAQFADCLSAEWYHQRWPLIPRDELMSSAVDFPHNDCEGSPKSTNILLHKRRVSPEALEGKVPVKVDCRRDLWKAALARQMLLALGRVVSTKIYLSSKGAEKAVRQEQQSWRQKFLQYAMQGTAIVFGNGNVDHATRSFPLEPDMLREVALHVDKAEYDAQARLLKQRNYVYNDPGVQCRSDLVGRFPPQPDVPDFMLACAKYVPTDAALDDVAQAQGPASATTGAQAEMSAAAEGMLERMESQAGRAVANELMSRLEEQGGEDRALPLDEIGRHRLRDLCQEFRARCRKISPGEDTAKLRWRVQALETNNCQAEGGAGDLARPAGVAGTPAEDDPRSLQGPPGPDGQRKARLRVPTSRKAESWWNTKYWSVARPTDFCYGDCAWGLGQLPPDGDEDPQKQKEGRLCFSVAHFINNLLTREEMEYDVPGDEEKCVARPISRFRSSWYDVHLLCSFWRVTETTASTCAFLKTPGAFGAARVCADIAPEMIEEVQLRAQQTGLKATLHGILEDKDTPNEVRKAFATLGQATASQVGSDGHRRELRGEGEAYTLRFGPPVQFATPNLADTKQPLILIVQGEEYSFGNDLTEAEQVTFSEMSRRIAADPVGQAVVFELMMRLFFVHVLGLRQDTVGWRRGEVRKASEHWISDGVAADLMAVPTVFGPLAAAFGPVEAQGQLRVLLDMLQRDEARFQERLNLWMRQVVQAVVATQQGAVELLPLQLQGGEDKCGVAAPPLPFGPNEKRYFRADGGAEMATAEQLGREGETEEALWFYDPRADGYHRAVRADLPLRNNGGEAVDGDAAWTEQRAADNKGYWRRPLSSSASGIFLRCAATRASSSSAAAIHVCSPSCYKYHSDKTRGSQICRHNFYNLVTLCTWPEGGDSQECRLRARGKALRGCIGIFRETDYGMAGRIVAFQLHPGEASTKCAAVVSARCNVDVQDMRRALPPRLWMDASELEPPANEEDRKSYNHGLYPQRYADFSVGAWEDWGWFQHLNTTSAEKWDLVGELANRDSPAVDGGDAARADLQRDLERHALATFVDAHNTSYYVNSYTTKVNPSMDDVLCKLLDGVRRLKSQWDDREAQAAGGASDEAQSTAAGKRKEDFKRTLQVLARFETCFRRASWKSGSEMVFPMLFGHLSFMTHRCWKVFMRKPIYLAEESWRRRYGQADAAESAPAASITFAVPGTGQQVAMPGWREAQREGEPVYVSPDGEEFDTIEYAHQAFQIASASGSSLRDVAKALNKLREGEAEEAPETLGPTVEGLAQGKFRGAVLSQRDDWMRRGDHPIVRDMSLYVYSIWVHRVELPLHALSAGELDPEGSGGRTLHVDIAFDSSYSAARNWTQRLAVEPRIPKADGFQFVSAESSVETHSLMKSVLLRPVHLPDADGPNDTKELRYLRAYEHMCAAPEGEPEWPAQP</sequence>
<dbReference type="EMBL" id="CAUYUJ010017162">
    <property type="protein sequence ID" value="CAK0872345.1"/>
    <property type="molecule type" value="Genomic_DNA"/>
</dbReference>
<evidence type="ECO:0000259" key="2">
    <source>
        <dbReference type="PROSITE" id="PS50235"/>
    </source>
</evidence>
<dbReference type="SUPFAM" id="SSF54001">
    <property type="entry name" value="Cysteine proteinases"/>
    <property type="match status" value="1"/>
</dbReference>
<evidence type="ECO:0000313" key="3">
    <source>
        <dbReference type="EMBL" id="CAK0872345.1"/>
    </source>
</evidence>
<dbReference type="Proteomes" id="UP001189429">
    <property type="component" value="Unassembled WGS sequence"/>
</dbReference>
<comment type="caution">
    <text evidence="3">The sequence shown here is derived from an EMBL/GenBank/DDBJ whole genome shotgun (WGS) entry which is preliminary data.</text>
</comment>
<dbReference type="InterPro" id="IPR038765">
    <property type="entry name" value="Papain-like_cys_pep_sf"/>
</dbReference>
<dbReference type="PROSITE" id="PS00972">
    <property type="entry name" value="USP_1"/>
    <property type="match status" value="1"/>
</dbReference>
<feature type="non-terminal residue" evidence="3">
    <location>
        <position position="1"/>
    </location>
</feature>
<feature type="compositionally biased region" description="Basic and acidic residues" evidence="1">
    <location>
        <begin position="389"/>
        <end position="411"/>
    </location>
</feature>
<feature type="compositionally biased region" description="Low complexity" evidence="1">
    <location>
        <begin position="412"/>
        <end position="421"/>
    </location>
</feature>
<keyword evidence="4" id="KW-1185">Reference proteome</keyword>